<name>A0A0E9QT17_ANGAN</name>
<protein>
    <submittedName>
        <fullName evidence="1">Uncharacterized protein</fullName>
    </submittedName>
</protein>
<reference evidence="1" key="1">
    <citation type="submission" date="2014-11" db="EMBL/GenBank/DDBJ databases">
        <authorList>
            <person name="Amaro Gonzalez C."/>
        </authorList>
    </citation>
    <scope>NUCLEOTIDE SEQUENCE</scope>
</reference>
<proteinExistence type="predicted"/>
<reference evidence="1" key="2">
    <citation type="journal article" date="2015" name="Fish Shellfish Immunol.">
        <title>Early steps in the European eel (Anguilla anguilla)-Vibrio vulnificus interaction in the gills: Role of the RtxA13 toxin.</title>
        <authorList>
            <person name="Callol A."/>
            <person name="Pajuelo D."/>
            <person name="Ebbesson L."/>
            <person name="Teles M."/>
            <person name="MacKenzie S."/>
            <person name="Amaro C."/>
        </authorList>
    </citation>
    <scope>NUCLEOTIDE SEQUENCE</scope>
</reference>
<dbReference type="AlphaFoldDB" id="A0A0E9QT17"/>
<dbReference type="EMBL" id="GBXM01088603">
    <property type="protein sequence ID" value="JAH19974.1"/>
    <property type="molecule type" value="Transcribed_RNA"/>
</dbReference>
<evidence type="ECO:0000313" key="1">
    <source>
        <dbReference type="EMBL" id="JAH19974.1"/>
    </source>
</evidence>
<organism evidence="1">
    <name type="scientific">Anguilla anguilla</name>
    <name type="common">European freshwater eel</name>
    <name type="synonym">Muraena anguilla</name>
    <dbReference type="NCBI Taxonomy" id="7936"/>
    <lineage>
        <taxon>Eukaryota</taxon>
        <taxon>Metazoa</taxon>
        <taxon>Chordata</taxon>
        <taxon>Craniata</taxon>
        <taxon>Vertebrata</taxon>
        <taxon>Euteleostomi</taxon>
        <taxon>Actinopterygii</taxon>
        <taxon>Neopterygii</taxon>
        <taxon>Teleostei</taxon>
        <taxon>Anguilliformes</taxon>
        <taxon>Anguillidae</taxon>
        <taxon>Anguilla</taxon>
    </lineage>
</organism>
<accession>A0A0E9QT17</accession>
<sequence>MIMKNMVTGRHWLTWPDKHLLLVLTQSFNIMHPQSHLEHNKSPTLQAAPLYFKICRNNCSCSLCNTLFSR</sequence>